<dbReference type="AlphaFoldDB" id="A0A4C1XLE8"/>
<comment type="caution">
    <text evidence="2">The sequence shown here is derived from an EMBL/GenBank/DDBJ whole genome shotgun (WGS) entry which is preliminary data.</text>
</comment>
<name>A0A4C1XLE8_EUMVA</name>
<organism evidence="2 3">
    <name type="scientific">Eumeta variegata</name>
    <name type="common">Bagworm moth</name>
    <name type="synonym">Eumeta japonica</name>
    <dbReference type="NCBI Taxonomy" id="151549"/>
    <lineage>
        <taxon>Eukaryota</taxon>
        <taxon>Metazoa</taxon>
        <taxon>Ecdysozoa</taxon>
        <taxon>Arthropoda</taxon>
        <taxon>Hexapoda</taxon>
        <taxon>Insecta</taxon>
        <taxon>Pterygota</taxon>
        <taxon>Neoptera</taxon>
        <taxon>Endopterygota</taxon>
        <taxon>Lepidoptera</taxon>
        <taxon>Glossata</taxon>
        <taxon>Ditrysia</taxon>
        <taxon>Tineoidea</taxon>
        <taxon>Psychidae</taxon>
        <taxon>Oiketicinae</taxon>
        <taxon>Eumeta</taxon>
    </lineage>
</organism>
<keyword evidence="3" id="KW-1185">Reference proteome</keyword>
<evidence type="ECO:0000313" key="2">
    <source>
        <dbReference type="EMBL" id="GBP63334.1"/>
    </source>
</evidence>
<evidence type="ECO:0000313" key="3">
    <source>
        <dbReference type="Proteomes" id="UP000299102"/>
    </source>
</evidence>
<feature type="chain" id="PRO_5020023658" description="Secreted protein" evidence="1">
    <location>
        <begin position="20"/>
        <end position="136"/>
    </location>
</feature>
<reference evidence="2 3" key="1">
    <citation type="journal article" date="2019" name="Commun. Biol.">
        <title>The bagworm genome reveals a unique fibroin gene that provides high tensile strength.</title>
        <authorList>
            <person name="Kono N."/>
            <person name="Nakamura H."/>
            <person name="Ohtoshi R."/>
            <person name="Tomita M."/>
            <person name="Numata K."/>
            <person name="Arakawa K."/>
        </authorList>
    </citation>
    <scope>NUCLEOTIDE SEQUENCE [LARGE SCALE GENOMIC DNA]</scope>
</reference>
<feature type="signal peptide" evidence="1">
    <location>
        <begin position="1"/>
        <end position="19"/>
    </location>
</feature>
<evidence type="ECO:0008006" key="4">
    <source>
        <dbReference type="Google" id="ProtNLM"/>
    </source>
</evidence>
<accession>A0A4C1XLE8</accession>
<keyword evidence="1" id="KW-0732">Signal</keyword>
<proteinExistence type="predicted"/>
<gene>
    <name evidence="2" type="ORF">EVAR_41922_1</name>
</gene>
<protein>
    <recommendedName>
        <fullName evidence="4">Secreted protein</fullName>
    </recommendedName>
</protein>
<sequence>MLSFFTICLHLILSENVRGTTLLRPLWTSGFKAKHPPDARAVVTVQTVKFKSVLAPLCHHKNLERRRENLLRARSPTAGEHAKLWAASDRIVKALKPTARSYHSFSESSMTPSTRASLEDCPFTSLYWRDSPTQKV</sequence>
<dbReference type="Proteomes" id="UP000299102">
    <property type="component" value="Unassembled WGS sequence"/>
</dbReference>
<evidence type="ECO:0000256" key="1">
    <source>
        <dbReference type="SAM" id="SignalP"/>
    </source>
</evidence>
<dbReference type="EMBL" id="BGZK01000867">
    <property type="protein sequence ID" value="GBP63334.1"/>
    <property type="molecule type" value="Genomic_DNA"/>
</dbReference>